<evidence type="ECO:0000313" key="1">
    <source>
        <dbReference type="EMBL" id="KAI9916777.1"/>
    </source>
</evidence>
<comment type="caution">
    <text evidence="1">The sequence shown here is derived from an EMBL/GenBank/DDBJ whole genome shotgun (WGS) entry which is preliminary data.</text>
</comment>
<evidence type="ECO:0000313" key="2">
    <source>
        <dbReference type="Proteomes" id="UP001163321"/>
    </source>
</evidence>
<dbReference type="Proteomes" id="UP001163321">
    <property type="component" value="Chromosome 2"/>
</dbReference>
<organism evidence="1 2">
    <name type="scientific">Peronosclerospora sorghi</name>
    <dbReference type="NCBI Taxonomy" id="230839"/>
    <lineage>
        <taxon>Eukaryota</taxon>
        <taxon>Sar</taxon>
        <taxon>Stramenopiles</taxon>
        <taxon>Oomycota</taxon>
        <taxon>Peronosporomycetes</taxon>
        <taxon>Peronosporales</taxon>
        <taxon>Peronosporaceae</taxon>
        <taxon>Peronosclerospora</taxon>
    </lineage>
</organism>
<keyword evidence="2" id="KW-1185">Reference proteome</keyword>
<dbReference type="EMBL" id="CM047581">
    <property type="protein sequence ID" value="KAI9916777.1"/>
    <property type="molecule type" value="Genomic_DNA"/>
</dbReference>
<name>A0ACC0WDE3_9STRA</name>
<proteinExistence type="predicted"/>
<gene>
    <name evidence="1" type="ORF">PsorP6_018176</name>
</gene>
<sequence>MRSRRLYQPFKLPFFFFSHLSAGNRERPNAALQYFAAEVEYCNSFSKTSSSSCDDRSQSTVKLWILSTSFQLLASTSSSDSTMARLRLLRRRTAGVTSSSSSASSEVLDVVNYSTSATVSCAFASLRGLFSIFLEAKNEDTSRPSSGGVVLAFFRQFEASDLIRILGKRVGTTFNSILGGAASVSTTSYIVSVPLA</sequence>
<reference evidence="1 2" key="1">
    <citation type="journal article" date="2022" name="bioRxiv">
        <title>The genome of the oomycete Peronosclerospora sorghi, a cosmopolitan pathogen of maize and sorghum, is inflated with dispersed pseudogenes.</title>
        <authorList>
            <person name="Fletcher K."/>
            <person name="Martin F."/>
            <person name="Isakeit T."/>
            <person name="Cavanaugh K."/>
            <person name="Magill C."/>
            <person name="Michelmore R."/>
        </authorList>
    </citation>
    <scope>NUCLEOTIDE SEQUENCE [LARGE SCALE GENOMIC DNA]</scope>
    <source>
        <strain evidence="1">P6</strain>
    </source>
</reference>
<protein>
    <submittedName>
        <fullName evidence="1">Uncharacterized protein</fullName>
    </submittedName>
</protein>
<accession>A0ACC0WDE3</accession>